<evidence type="ECO:0000256" key="2">
    <source>
        <dbReference type="ARBA" id="ARBA00009410"/>
    </source>
</evidence>
<dbReference type="InterPro" id="IPR006076">
    <property type="entry name" value="FAD-dep_OxRdtase"/>
</dbReference>
<comment type="caution">
    <text evidence="6">The sequence shown here is derived from an EMBL/GenBank/DDBJ whole genome shotgun (WGS) entry which is preliminary data.</text>
</comment>
<evidence type="ECO:0000313" key="6">
    <source>
        <dbReference type="EMBL" id="MBC5636463.1"/>
    </source>
</evidence>
<organism evidence="6 7">
    <name type="scientific">Ornithinibacillus hominis</name>
    <dbReference type="NCBI Taxonomy" id="2763055"/>
    <lineage>
        <taxon>Bacteria</taxon>
        <taxon>Bacillati</taxon>
        <taxon>Bacillota</taxon>
        <taxon>Bacilli</taxon>
        <taxon>Bacillales</taxon>
        <taxon>Bacillaceae</taxon>
        <taxon>Ornithinibacillus</taxon>
    </lineage>
</organism>
<dbReference type="Proteomes" id="UP000637359">
    <property type="component" value="Unassembled WGS sequence"/>
</dbReference>
<dbReference type="Gene3D" id="3.30.9.10">
    <property type="entry name" value="D-Amino Acid Oxidase, subunit A, domain 2"/>
    <property type="match status" value="1"/>
</dbReference>
<dbReference type="GO" id="GO:0005737">
    <property type="term" value="C:cytoplasm"/>
    <property type="evidence" value="ECO:0007669"/>
    <property type="project" value="TreeGrafter"/>
</dbReference>
<evidence type="ECO:0000259" key="5">
    <source>
        <dbReference type="Pfam" id="PF01266"/>
    </source>
</evidence>
<dbReference type="EMBL" id="JACOOL010000004">
    <property type="protein sequence ID" value="MBC5636463.1"/>
    <property type="molecule type" value="Genomic_DNA"/>
</dbReference>
<protein>
    <submittedName>
        <fullName evidence="6">FAD-binding oxidoreductase</fullName>
    </submittedName>
</protein>
<keyword evidence="3" id="KW-0285">Flavoprotein</keyword>
<dbReference type="InterPro" id="IPR036188">
    <property type="entry name" value="FAD/NAD-bd_sf"/>
</dbReference>
<keyword evidence="7" id="KW-1185">Reference proteome</keyword>
<reference evidence="6" key="1">
    <citation type="submission" date="2020-08" db="EMBL/GenBank/DDBJ databases">
        <title>Genome public.</title>
        <authorList>
            <person name="Liu C."/>
            <person name="Sun Q."/>
        </authorList>
    </citation>
    <scope>NUCLEOTIDE SEQUENCE</scope>
    <source>
        <strain evidence="6">BX22</strain>
    </source>
</reference>
<accession>A0A923L4R3</accession>
<dbReference type="SUPFAM" id="SSF54373">
    <property type="entry name" value="FAD-linked reductases, C-terminal domain"/>
    <property type="match status" value="1"/>
</dbReference>
<comment type="cofactor">
    <cofactor evidence="1">
        <name>FAD</name>
        <dbReference type="ChEBI" id="CHEBI:57692"/>
    </cofactor>
</comment>
<feature type="domain" description="FAD dependent oxidoreductase" evidence="5">
    <location>
        <begin position="4"/>
        <end position="350"/>
    </location>
</feature>
<dbReference type="Pfam" id="PF01266">
    <property type="entry name" value="DAO"/>
    <property type="match status" value="1"/>
</dbReference>
<dbReference type="Gene3D" id="3.50.50.60">
    <property type="entry name" value="FAD/NAD(P)-binding domain"/>
    <property type="match status" value="1"/>
</dbReference>
<name>A0A923L4R3_9BACI</name>
<evidence type="ECO:0000256" key="1">
    <source>
        <dbReference type="ARBA" id="ARBA00001974"/>
    </source>
</evidence>
<evidence type="ECO:0000256" key="4">
    <source>
        <dbReference type="ARBA" id="ARBA00023002"/>
    </source>
</evidence>
<dbReference type="PANTHER" id="PTHR13847">
    <property type="entry name" value="SARCOSINE DEHYDROGENASE-RELATED"/>
    <property type="match status" value="1"/>
</dbReference>
<dbReference type="GO" id="GO:0016491">
    <property type="term" value="F:oxidoreductase activity"/>
    <property type="evidence" value="ECO:0007669"/>
    <property type="project" value="UniProtKB-KW"/>
</dbReference>
<dbReference type="SUPFAM" id="SSF51905">
    <property type="entry name" value="FAD/NAD(P)-binding domain"/>
    <property type="match status" value="1"/>
</dbReference>
<dbReference type="RefSeq" id="WP_186869176.1">
    <property type="nucleotide sequence ID" value="NZ_JACOOL010000004.1"/>
</dbReference>
<dbReference type="AlphaFoldDB" id="A0A923L4R3"/>
<evidence type="ECO:0000313" key="7">
    <source>
        <dbReference type="Proteomes" id="UP000637359"/>
    </source>
</evidence>
<dbReference type="PANTHER" id="PTHR13847:SF286">
    <property type="entry name" value="D-AMINO ACID DEHYDROGENASE"/>
    <property type="match status" value="1"/>
</dbReference>
<comment type="similarity">
    <text evidence="2">Belongs to the DadA oxidoreductase family.</text>
</comment>
<gene>
    <name evidence="6" type="ORF">H8S33_06445</name>
</gene>
<keyword evidence="4" id="KW-0560">Oxidoreductase</keyword>
<evidence type="ECO:0000256" key="3">
    <source>
        <dbReference type="ARBA" id="ARBA00022630"/>
    </source>
</evidence>
<sequence length="370" mass="40206">MKRYIIVGAGILGATTAYQLAKRGHEVVIVDRHGIGQATEAAAGIICPWLSQRRNKAWYHLAKNGARIYPELVAELQQDGIRETGYAKVGALILHKEEKKLLAMQERAIKRREDAPEIGDVTLLSPAEVKEIIPLVNEDYAAIHVSGAAKVDGKAFRQALLDAAQKHGATLIEGKATLYQKDRHVYGVYLENEYYDADQVIATCGAWMNDFLAPLDINFQFSGQKGQILHLAVPGVESMDWPVIMPPTNQSIVPFQHHIVVGATHENDQGFDQRVTSGGVHDILSKALEVLPALHNSTLLEARVGFRPFTPDFLPVIGPIPNTEGILIANGLGSSGLTTGPYLGIQLAKLAMGEALDISLSDYDVAVAID</sequence>
<proteinExistence type="inferred from homology"/>